<evidence type="ECO:0000256" key="3">
    <source>
        <dbReference type="ARBA" id="ARBA00022679"/>
    </source>
</evidence>
<evidence type="ECO:0000259" key="9">
    <source>
        <dbReference type="PROSITE" id="PS50011"/>
    </source>
</evidence>
<dbReference type="EC" id="2.7.11.1" evidence="1"/>
<keyword evidence="4 7" id="KW-0547">Nucleotide-binding</keyword>
<keyword evidence="8" id="KW-0812">Transmembrane</keyword>
<accession>A0A9X5FAA4</accession>
<keyword evidence="6 7" id="KW-0067">ATP-binding</keyword>
<keyword evidence="11" id="KW-1185">Reference proteome</keyword>
<dbReference type="EMBL" id="JAAXOW010000001">
    <property type="protein sequence ID" value="NKX92323.1"/>
    <property type="molecule type" value="Genomic_DNA"/>
</dbReference>
<dbReference type="InterPro" id="IPR017441">
    <property type="entry name" value="Protein_kinase_ATP_BS"/>
</dbReference>
<dbReference type="PANTHER" id="PTHR43289:SF6">
    <property type="entry name" value="SERINE_THREONINE-PROTEIN KINASE NEKL-3"/>
    <property type="match status" value="1"/>
</dbReference>
<dbReference type="GO" id="GO:0004674">
    <property type="term" value="F:protein serine/threonine kinase activity"/>
    <property type="evidence" value="ECO:0007669"/>
    <property type="project" value="UniProtKB-KW"/>
</dbReference>
<dbReference type="PANTHER" id="PTHR43289">
    <property type="entry name" value="MITOGEN-ACTIVATED PROTEIN KINASE KINASE KINASE 20-RELATED"/>
    <property type="match status" value="1"/>
</dbReference>
<evidence type="ECO:0000256" key="6">
    <source>
        <dbReference type="ARBA" id="ARBA00022840"/>
    </source>
</evidence>
<dbReference type="PROSITE" id="PS00107">
    <property type="entry name" value="PROTEIN_KINASE_ATP"/>
    <property type="match status" value="1"/>
</dbReference>
<evidence type="ECO:0000256" key="4">
    <source>
        <dbReference type="ARBA" id="ARBA00022741"/>
    </source>
</evidence>
<dbReference type="PROSITE" id="PS50011">
    <property type="entry name" value="PROTEIN_KINASE_DOM"/>
    <property type="match status" value="1"/>
</dbReference>
<evidence type="ECO:0000256" key="2">
    <source>
        <dbReference type="ARBA" id="ARBA00022527"/>
    </source>
</evidence>
<keyword evidence="3" id="KW-0808">Transferase</keyword>
<keyword evidence="8" id="KW-1133">Transmembrane helix</keyword>
<keyword evidence="5 10" id="KW-0418">Kinase</keyword>
<evidence type="ECO:0000256" key="7">
    <source>
        <dbReference type="PROSITE-ProRule" id="PRU10141"/>
    </source>
</evidence>
<feature type="transmembrane region" description="Helical" evidence="8">
    <location>
        <begin position="401"/>
        <end position="420"/>
    </location>
</feature>
<dbReference type="GO" id="GO:0005524">
    <property type="term" value="F:ATP binding"/>
    <property type="evidence" value="ECO:0007669"/>
    <property type="project" value="UniProtKB-UniRule"/>
</dbReference>
<protein>
    <recommendedName>
        <fullName evidence="1">non-specific serine/threonine protein kinase</fullName>
        <ecNumber evidence="1">2.7.11.1</ecNumber>
    </recommendedName>
</protein>
<sequence>MRARREASTPPEIPGFEYVRLLGLGGFADVFEYRQDLPQRSVAVKVLLASSIDEATRERFFVEANLMAQLSHHPSIVTIHHADIAADGRPFLVMEYCSRPGLGSRYRAERITVTEALRTGVRLASAVEAAHRLGILHRDIKPANILTTDYGYPALTDFGIAATMGGDSAAGTGMSIPWSPPELLAEDPQGDVRGDVYSLGATIYSMLAGRSPFEVPGQPNGPADLINRIERSPLPNIDRDDVPAGLQALLARTMSKDPVRRYPTAYAVAQALQQVERSMGLTVTQIDVPEDLERTVVRAPVPGLAEGEVTRLRPITSIDPVQPPTVSSTTSAPTAASTVEVDTAPPAVASPVPTYLAPPPLPEGARPASVGRHTMGASVPDTPNDVGPGSAEARRRTWRRLGVGASALVVVGVLVTAAVLSTGDPRTGPTTAAPTPSATTVGTTVVPVPTDLVGALSGERSVLFSWVNPDPQEGDRYLWGVDDETDARQVTVSPSATVELPEGEDSVCIEVSVVRTDGRVSTSPARACYP</sequence>
<dbReference type="SUPFAM" id="SSF56112">
    <property type="entry name" value="Protein kinase-like (PK-like)"/>
    <property type="match status" value="1"/>
</dbReference>
<dbReference type="SMART" id="SM00220">
    <property type="entry name" value="S_TKc"/>
    <property type="match status" value="1"/>
</dbReference>
<dbReference type="AlphaFoldDB" id="A0A9X5FAA4"/>
<evidence type="ECO:0000256" key="1">
    <source>
        <dbReference type="ARBA" id="ARBA00012513"/>
    </source>
</evidence>
<dbReference type="Gene3D" id="3.30.200.20">
    <property type="entry name" value="Phosphorylase Kinase, domain 1"/>
    <property type="match status" value="1"/>
</dbReference>
<dbReference type="Proteomes" id="UP000774283">
    <property type="component" value="Unassembled WGS sequence"/>
</dbReference>
<dbReference type="RefSeq" id="WP_168446367.1">
    <property type="nucleotide sequence ID" value="NZ_JAAXOW010000001.1"/>
</dbReference>
<feature type="binding site" evidence="7">
    <location>
        <position position="45"/>
    </location>
    <ligand>
        <name>ATP</name>
        <dbReference type="ChEBI" id="CHEBI:30616"/>
    </ligand>
</feature>
<evidence type="ECO:0000313" key="11">
    <source>
        <dbReference type="Proteomes" id="UP000774283"/>
    </source>
</evidence>
<gene>
    <name evidence="10" type="ORF">HF995_03395</name>
</gene>
<reference evidence="10 11" key="1">
    <citation type="submission" date="2020-04" db="EMBL/GenBank/DDBJ databases">
        <title>MicrobeNet Type strains.</title>
        <authorList>
            <person name="Nicholson A.C."/>
        </authorList>
    </citation>
    <scope>NUCLEOTIDE SEQUENCE [LARGE SCALE GENOMIC DNA]</scope>
    <source>
        <strain evidence="10 11">ATCC BAA-789</strain>
    </source>
</reference>
<organism evidence="10 11">
    <name type="scientific">Sanguibacter hominis ATCC BAA-789</name>
    <dbReference type="NCBI Taxonomy" id="1312740"/>
    <lineage>
        <taxon>Bacteria</taxon>
        <taxon>Bacillati</taxon>
        <taxon>Actinomycetota</taxon>
        <taxon>Actinomycetes</taxon>
        <taxon>Micrococcales</taxon>
        <taxon>Sanguibacteraceae</taxon>
        <taxon>Sanguibacter</taxon>
    </lineage>
</organism>
<keyword evidence="2 10" id="KW-0723">Serine/threonine-protein kinase</keyword>
<name>A0A9X5FAA4_9MICO</name>
<keyword evidence="8" id="KW-0472">Membrane</keyword>
<dbReference type="InterPro" id="IPR008271">
    <property type="entry name" value="Ser/Thr_kinase_AS"/>
</dbReference>
<evidence type="ECO:0000313" key="10">
    <source>
        <dbReference type="EMBL" id="NKX92323.1"/>
    </source>
</evidence>
<dbReference type="Pfam" id="PF00069">
    <property type="entry name" value="Pkinase"/>
    <property type="match status" value="1"/>
</dbReference>
<dbReference type="PROSITE" id="PS00108">
    <property type="entry name" value="PROTEIN_KINASE_ST"/>
    <property type="match status" value="1"/>
</dbReference>
<dbReference type="InterPro" id="IPR000719">
    <property type="entry name" value="Prot_kinase_dom"/>
</dbReference>
<feature type="domain" description="Protein kinase" evidence="9">
    <location>
        <begin position="16"/>
        <end position="273"/>
    </location>
</feature>
<proteinExistence type="predicted"/>
<evidence type="ECO:0000256" key="5">
    <source>
        <dbReference type="ARBA" id="ARBA00022777"/>
    </source>
</evidence>
<dbReference type="CDD" id="cd14014">
    <property type="entry name" value="STKc_PknB_like"/>
    <property type="match status" value="1"/>
</dbReference>
<dbReference type="InterPro" id="IPR011009">
    <property type="entry name" value="Kinase-like_dom_sf"/>
</dbReference>
<evidence type="ECO:0000256" key="8">
    <source>
        <dbReference type="SAM" id="Phobius"/>
    </source>
</evidence>
<dbReference type="Gene3D" id="1.10.510.10">
    <property type="entry name" value="Transferase(Phosphotransferase) domain 1"/>
    <property type="match status" value="1"/>
</dbReference>
<comment type="caution">
    <text evidence="10">The sequence shown here is derived from an EMBL/GenBank/DDBJ whole genome shotgun (WGS) entry which is preliminary data.</text>
</comment>